<dbReference type="EMBL" id="JAYMYY010000002">
    <property type="protein sequence ID" value="MEO3990137.1"/>
    <property type="molecule type" value="Genomic_DNA"/>
</dbReference>
<evidence type="ECO:0000256" key="5">
    <source>
        <dbReference type="SAM" id="SignalP"/>
    </source>
</evidence>
<accession>A0ABV0HKE1</accession>
<name>A0ABV0HKE1_9ENTR</name>
<evidence type="ECO:0000256" key="4">
    <source>
        <dbReference type="ARBA" id="ARBA00023263"/>
    </source>
</evidence>
<feature type="signal peptide" evidence="5">
    <location>
        <begin position="1"/>
        <end position="21"/>
    </location>
</feature>
<feature type="chain" id="PRO_5045334676" evidence="5">
    <location>
        <begin position="22"/>
        <end position="335"/>
    </location>
</feature>
<dbReference type="InterPro" id="IPR008966">
    <property type="entry name" value="Adhesion_dom_sf"/>
</dbReference>
<evidence type="ECO:0000256" key="1">
    <source>
        <dbReference type="ARBA" id="ARBA00004561"/>
    </source>
</evidence>
<evidence type="ECO:0000259" key="6">
    <source>
        <dbReference type="Pfam" id="PF00419"/>
    </source>
</evidence>
<dbReference type="PANTHER" id="PTHR33420">
    <property type="entry name" value="FIMBRIAL SUBUNIT ELFA-RELATED"/>
    <property type="match status" value="1"/>
</dbReference>
<dbReference type="Pfam" id="PF00419">
    <property type="entry name" value="Fimbrial"/>
    <property type="match status" value="1"/>
</dbReference>
<evidence type="ECO:0000256" key="2">
    <source>
        <dbReference type="ARBA" id="ARBA00006671"/>
    </source>
</evidence>
<proteinExistence type="inferred from homology"/>
<comment type="subcellular location">
    <subcellularLocation>
        <location evidence="1">Fimbrium</location>
    </subcellularLocation>
</comment>
<dbReference type="InterPro" id="IPR036937">
    <property type="entry name" value="Adhesion_dom_fimbrial_sf"/>
</dbReference>
<organism evidence="7 8">
    <name type="scientific">Pseudocitrobacter cyperus</name>
    <dbReference type="NCBI Taxonomy" id="3112843"/>
    <lineage>
        <taxon>Bacteria</taxon>
        <taxon>Pseudomonadati</taxon>
        <taxon>Pseudomonadota</taxon>
        <taxon>Gammaproteobacteria</taxon>
        <taxon>Enterobacterales</taxon>
        <taxon>Enterobacteriaceae</taxon>
        <taxon>Pseudocitrobacter</taxon>
    </lineage>
</organism>
<comment type="caution">
    <text evidence="7">The sequence shown here is derived from an EMBL/GenBank/DDBJ whole genome shotgun (WGS) entry which is preliminary data.</text>
</comment>
<dbReference type="InterPro" id="IPR000259">
    <property type="entry name" value="Adhesion_dom_fimbrial"/>
</dbReference>
<evidence type="ECO:0000313" key="8">
    <source>
        <dbReference type="Proteomes" id="UP001444146"/>
    </source>
</evidence>
<dbReference type="Gene3D" id="2.60.40.1090">
    <property type="entry name" value="Fimbrial-type adhesion domain"/>
    <property type="match status" value="1"/>
</dbReference>
<dbReference type="RefSeq" id="WP_347794578.1">
    <property type="nucleotide sequence ID" value="NZ_JAYMYY010000002.1"/>
</dbReference>
<keyword evidence="4" id="KW-0281">Fimbrium</keyword>
<evidence type="ECO:0000313" key="7">
    <source>
        <dbReference type="EMBL" id="MEO3990137.1"/>
    </source>
</evidence>
<dbReference type="NCBIfam" id="NF011736">
    <property type="entry name" value="PRK15189.1"/>
    <property type="match status" value="1"/>
</dbReference>
<protein>
    <submittedName>
        <fullName evidence="7">Fimbrial protein BcfD</fullName>
    </submittedName>
</protein>
<dbReference type="InterPro" id="IPR050263">
    <property type="entry name" value="Bact_Fimbrial_Adh_Pro"/>
</dbReference>
<keyword evidence="8" id="KW-1185">Reference proteome</keyword>
<dbReference type="Proteomes" id="UP001444146">
    <property type="component" value="Unassembled WGS sequence"/>
</dbReference>
<comment type="similarity">
    <text evidence="2">Belongs to the fimbrial protein family.</text>
</comment>
<dbReference type="PANTHER" id="PTHR33420:SF31">
    <property type="entry name" value="TYPE 1 FIMBRIN D-MANNOSE SPECIFIC ADHESIN"/>
    <property type="match status" value="1"/>
</dbReference>
<dbReference type="SUPFAM" id="SSF49401">
    <property type="entry name" value="Bacterial adhesins"/>
    <property type="match status" value="1"/>
</dbReference>
<feature type="domain" description="Fimbrial-type adhesion" evidence="6">
    <location>
        <begin position="188"/>
        <end position="335"/>
    </location>
</feature>
<keyword evidence="3 5" id="KW-0732">Signal</keyword>
<reference evidence="7 8" key="1">
    <citation type="submission" date="2024-01" db="EMBL/GenBank/DDBJ databases">
        <title>Pseudocitrobacter sp. Endophytic strain Cyp-38L.</title>
        <authorList>
            <person name="Amer M.A."/>
            <person name="Hamed S.M."/>
        </authorList>
    </citation>
    <scope>NUCLEOTIDE SEQUENCE [LARGE SCALE GENOMIC DNA]</scope>
    <source>
        <strain evidence="7 8">Cyp38S</strain>
    </source>
</reference>
<evidence type="ECO:0000256" key="3">
    <source>
        <dbReference type="ARBA" id="ARBA00022729"/>
    </source>
</evidence>
<sequence>MKRCRIILLIVGFLVARSSFAVICQNATGTPTSVDYDLTTTLTAAQNQVGNTVQLLRSQDVNVQAICPADMGGTGITYRSYATQYPVVEVVGNWKYLQLDPDYLEGAMEIEDSSAGNFYPPINYVQMGYDNNVDRGTPFYVHDSNLVFQLKIVKPFVGTVNISPKTMFSVYVTTTPSDALSSVVYNIVYSGSITVPQSCEINAGQTVLVDFGSLYSGDFIRAGQKPVTVRAKTFRVPVKCSGVDSQVNLSMRLEATPDSHFTQAIASDNPDVGVVVTDSQGTILTPNDAGSVIPFVTDDMGNASLTMQAYPVSTTGQTPAEGQFTSLASLRVDFD</sequence>
<gene>
    <name evidence="7" type="ORF">VSR74_09940</name>
</gene>